<evidence type="ECO:0000256" key="5">
    <source>
        <dbReference type="PROSITE-ProRule" id="PRU00169"/>
    </source>
</evidence>
<dbReference type="GO" id="GO:0000160">
    <property type="term" value="P:phosphorelay signal transduction system"/>
    <property type="evidence" value="ECO:0007669"/>
    <property type="project" value="InterPro"/>
</dbReference>
<protein>
    <submittedName>
        <fullName evidence="8">Two component transcriptional regulator, LuxR family</fullName>
    </submittedName>
</protein>
<dbReference type="PRINTS" id="PR00038">
    <property type="entry name" value="HTHLUXR"/>
</dbReference>
<dbReference type="GO" id="GO:0006355">
    <property type="term" value="P:regulation of DNA-templated transcription"/>
    <property type="evidence" value="ECO:0007669"/>
    <property type="project" value="InterPro"/>
</dbReference>
<keyword evidence="2" id="KW-0805">Transcription regulation</keyword>
<dbReference type="InterPro" id="IPR058245">
    <property type="entry name" value="NreC/VraR/RcsB-like_REC"/>
</dbReference>
<dbReference type="SMART" id="SM00448">
    <property type="entry name" value="REC"/>
    <property type="match status" value="1"/>
</dbReference>
<dbReference type="AlphaFoldDB" id="A0A1M6RLV9"/>
<dbReference type="Pfam" id="PF00196">
    <property type="entry name" value="GerE"/>
    <property type="match status" value="1"/>
</dbReference>
<dbReference type="Pfam" id="PF00072">
    <property type="entry name" value="Response_reg"/>
    <property type="match status" value="1"/>
</dbReference>
<accession>A0A1M6RLV9</accession>
<evidence type="ECO:0000313" key="8">
    <source>
        <dbReference type="EMBL" id="SHK33390.1"/>
    </source>
</evidence>
<dbReference type="EMBL" id="FRAS01000002">
    <property type="protein sequence ID" value="SHK33390.1"/>
    <property type="molecule type" value="Genomic_DNA"/>
</dbReference>
<dbReference type="PANTHER" id="PTHR44688:SF16">
    <property type="entry name" value="DNA-BINDING TRANSCRIPTIONAL ACTIVATOR DEVR_DOSR"/>
    <property type="match status" value="1"/>
</dbReference>
<keyword evidence="1 5" id="KW-0597">Phosphoprotein</keyword>
<sequence>MPCRLLILDDHVMLTQSLALLLAEQPDLEVRGQFGTGDALLAWLPAAGPHPADVLLLDLQMPAPDGLTLLPLLRRQWPALRVLVFSTAATPELVGRLQAAGASGFVPKSADAGQLLAAVRMVYAGQPAFPKPERPAAPAPADAAGALLHRLSKREREIIGLIRGGLTTRDVAERLSLSEFTVSTHRRNIMHKLELHNVAALVQFAHRHGL</sequence>
<dbReference type="RefSeq" id="WP_073281349.1">
    <property type="nucleotide sequence ID" value="NZ_FRAS01000002.1"/>
</dbReference>
<keyword evidence="9" id="KW-1185">Reference proteome</keyword>
<dbReference type="InterPro" id="IPR011006">
    <property type="entry name" value="CheY-like_superfamily"/>
</dbReference>
<dbReference type="CDD" id="cd17535">
    <property type="entry name" value="REC_NarL-like"/>
    <property type="match status" value="1"/>
</dbReference>
<dbReference type="InterPro" id="IPR001789">
    <property type="entry name" value="Sig_transdc_resp-reg_receiver"/>
</dbReference>
<feature type="domain" description="HTH luxR-type" evidence="6">
    <location>
        <begin position="144"/>
        <end position="209"/>
    </location>
</feature>
<dbReference type="SUPFAM" id="SSF52172">
    <property type="entry name" value="CheY-like"/>
    <property type="match status" value="1"/>
</dbReference>
<keyword evidence="4" id="KW-0804">Transcription</keyword>
<dbReference type="SMART" id="SM00421">
    <property type="entry name" value="HTH_LUXR"/>
    <property type="match status" value="1"/>
</dbReference>
<evidence type="ECO:0000256" key="2">
    <source>
        <dbReference type="ARBA" id="ARBA00023015"/>
    </source>
</evidence>
<evidence type="ECO:0000259" key="7">
    <source>
        <dbReference type="PROSITE" id="PS50110"/>
    </source>
</evidence>
<dbReference type="PANTHER" id="PTHR44688">
    <property type="entry name" value="DNA-BINDING TRANSCRIPTIONAL ACTIVATOR DEVR_DOSR"/>
    <property type="match status" value="1"/>
</dbReference>
<evidence type="ECO:0000256" key="1">
    <source>
        <dbReference type="ARBA" id="ARBA00022553"/>
    </source>
</evidence>
<dbReference type="GO" id="GO:0003677">
    <property type="term" value="F:DNA binding"/>
    <property type="evidence" value="ECO:0007669"/>
    <property type="project" value="UniProtKB-KW"/>
</dbReference>
<reference evidence="9" key="1">
    <citation type="submission" date="2016-11" db="EMBL/GenBank/DDBJ databases">
        <authorList>
            <person name="Varghese N."/>
            <person name="Submissions S."/>
        </authorList>
    </citation>
    <scope>NUCLEOTIDE SEQUENCE [LARGE SCALE GENOMIC DNA]</scope>
    <source>
        <strain evidence="9">DSM 18569</strain>
    </source>
</reference>
<dbReference type="PROSITE" id="PS00622">
    <property type="entry name" value="HTH_LUXR_1"/>
    <property type="match status" value="1"/>
</dbReference>
<organism evidence="8 9">
    <name type="scientific">Hymenobacter psychrotolerans DSM 18569</name>
    <dbReference type="NCBI Taxonomy" id="1121959"/>
    <lineage>
        <taxon>Bacteria</taxon>
        <taxon>Pseudomonadati</taxon>
        <taxon>Bacteroidota</taxon>
        <taxon>Cytophagia</taxon>
        <taxon>Cytophagales</taxon>
        <taxon>Hymenobacteraceae</taxon>
        <taxon>Hymenobacter</taxon>
    </lineage>
</organism>
<evidence type="ECO:0000313" key="9">
    <source>
        <dbReference type="Proteomes" id="UP000183947"/>
    </source>
</evidence>
<evidence type="ECO:0000259" key="6">
    <source>
        <dbReference type="PROSITE" id="PS50043"/>
    </source>
</evidence>
<name>A0A1M6RLV9_9BACT</name>
<keyword evidence="3" id="KW-0238">DNA-binding</keyword>
<feature type="modified residue" description="4-aspartylphosphate" evidence="5">
    <location>
        <position position="58"/>
    </location>
</feature>
<dbReference type="OrthoDB" id="965844at2"/>
<dbReference type="CDD" id="cd06170">
    <property type="entry name" value="LuxR_C_like"/>
    <property type="match status" value="1"/>
</dbReference>
<dbReference type="Proteomes" id="UP000183947">
    <property type="component" value="Unassembled WGS sequence"/>
</dbReference>
<dbReference type="PROSITE" id="PS50043">
    <property type="entry name" value="HTH_LUXR_2"/>
    <property type="match status" value="1"/>
</dbReference>
<gene>
    <name evidence="8" type="ORF">SAMN02746009_00745</name>
</gene>
<dbReference type="InterPro" id="IPR000792">
    <property type="entry name" value="Tscrpt_reg_LuxR_C"/>
</dbReference>
<dbReference type="PROSITE" id="PS50110">
    <property type="entry name" value="RESPONSE_REGULATORY"/>
    <property type="match status" value="1"/>
</dbReference>
<evidence type="ECO:0000256" key="4">
    <source>
        <dbReference type="ARBA" id="ARBA00023163"/>
    </source>
</evidence>
<dbReference type="STRING" id="1121959.SAMN02746009_00745"/>
<feature type="domain" description="Response regulatory" evidence="7">
    <location>
        <begin position="4"/>
        <end position="123"/>
    </location>
</feature>
<dbReference type="Gene3D" id="3.40.50.2300">
    <property type="match status" value="1"/>
</dbReference>
<evidence type="ECO:0000256" key="3">
    <source>
        <dbReference type="ARBA" id="ARBA00023125"/>
    </source>
</evidence>
<proteinExistence type="predicted"/>